<name>A0A1F4UIH9_UNCKA</name>
<dbReference type="Proteomes" id="UP000176583">
    <property type="component" value="Unassembled WGS sequence"/>
</dbReference>
<comment type="caution">
    <text evidence="1">The sequence shown here is derived from an EMBL/GenBank/DDBJ whole genome shotgun (WGS) entry which is preliminary data.</text>
</comment>
<sequence length="169" mass="19321">MTALNIAEMGGIPEEAVAGHRIEYGHKAEENFESVLKKLGVEPLKENLSQEEADKMVAERRVAARRTFEKEDFEEGIDFHFFNPYTGRTFPMDMSVSNDEKVQSVKRERERREGIRFLPLSARTLEFASRGADRDLKEIWQSVEAMLRSDALDQARGERVKSSRLSSPA</sequence>
<proteinExistence type="predicted"/>
<reference evidence="1 2" key="1">
    <citation type="journal article" date="2016" name="Nat. Commun.">
        <title>Thousands of microbial genomes shed light on interconnected biogeochemical processes in an aquifer system.</title>
        <authorList>
            <person name="Anantharaman K."/>
            <person name="Brown C.T."/>
            <person name="Hug L.A."/>
            <person name="Sharon I."/>
            <person name="Castelle C.J."/>
            <person name="Probst A.J."/>
            <person name="Thomas B.C."/>
            <person name="Singh A."/>
            <person name="Wilkins M.J."/>
            <person name="Karaoz U."/>
            <person name="Brodie E.L."/>
            <person name="Williams K.H."/>
            <person name="Hubbard S.S."/>
            <person name="Banfield J.F."/>
        </authorList>
    </citation>
    <scope>NUCLEOTIDE SEQUENCE [LARGE SCALE GENOMIC DNA]</scope>
</reference>
<dbReference type="STRING" id="1802613.A2V54_00965"/>
<accession>A0A1F4UIH9</accession>
<gene>
    <name evidence="1" type="ORF">A2V54_00965</name>
</gene>
<organism evidence="1 2">
    <name type="scientific">candidate division WWE3 bacterium RBG_19FT_COMBO_53_11</name>
    <dbReference type="NCBI Taxonomy" id="1802613"/>
    <lineage>
        <taxon>Bacteria</taxon>
        <taxon>Katanobacteria</taxon>
    </lineage>
</organism>
<dbReference type="EMBL" id="MEUW01000011">
    <property type="protein sequence ID" value="OGC44736.1"/>
    <property type="molecule type" value="Genomic_DNA"/>
</dbReference>
<evidence type="ECO:0000313" key="2">
    <source>
        <dbReference type="Proteomes" id="UP000176583"/>
    </source>
</evidence>
<evidence type="ECO:0000313" key="1">
    <source>
        <dbReference type="EMBL" id="OGC44736.1"/>
    </source>
</evidence>
<dbReference type="AlphaFoldDB" id="A0A1F4UIH9"/>
<protein>
    <submittedName>
        <fullName evidence="1">Uncharacterized protein</fullName>
    </submittedName>
</protein>